<feature type="transmembrane region" description="Helical" evidence="9">
    <location>
        <begin position="189"/>
        <end position="210"/>
    </location>
</feature>
<feature type="transmembrane region" description="Helical" evidence="9">
    <location>
        <begin position="327"/>
        <end position="349"/>
    </location>
</feature>
<proteinExistence type="inferred from homology"/>
<dbReference type="Gene3D" id="1.20.1250.20">
    <property type="entry name" value="MFS general substrate transporter like domains"/>
    <property type="match status" value="2"/>
</dbReference>
<dbReference type="NCBIfam" id="TIGR00879">
    <property type="entry name" value="SP"/>
    <property type="match status" value="1"/>
</dbReference>
<dbReference type="Proteomes" id="UP001244011">
    <property type="component" value="Unassembled WGS sequence"/>
</dbReference>
<dbReference type="FunFam" id="1.20.1250.20:FF:000026">
    <property type="entry name" value="MFS quinate transporter QutD"/>
    <property type="match status" value="1"/>
</dbReference>
<feature type="transmembrane region" description="Helical" evidence="9">
    <location>
        <begin position="122"/>
        <end position="143"/>
    </location>
</feature>
<dbReference type="GO" id="GO:0005351">
    <property type="term" value="F:carbohydrate:proton symporter activity"/>
    <property type="evidence" value="ECO:0007669"/>
    <property type="project" value="TreeGrafter"/>
</dbReference>
<comment type="similarity">
    <text evidence="2 8">Belongs to the major facilitator superfamily. Sugar transporter (TC 2.A.1.1) family.</text>
</comment>
<organism evidence="11 12">
    <name type="scientific">Phialemonium atrogriseum</name>
    <dbReference type="NCBI Taxonomy" id="1093897"/>
    <lineage>
        <taxon>Eukaryota</taxon>
        <taxon>Fungi</taxon>
        <taxon>Dikarya</taxon>
        <taxon>Ascomycota</taxon>
        <taxon>Pezizomycotina</taxon>
        <taxon>Sordariomycetes</taxon>
        <taxon>Sordariomycetidae</taxon>
        <taxon>Cephalothecales</taxon>
        <taxon>Cephalothecaceae</taxon>
        <taxon>Phialemonium</taxon>
    </lineage>
</organism>
<dbReference type="InterPro" id="IPR036259">
    <property type="entry name" value="MFS_trans_sf"/>
</dbReference>
<dbReference type="RefSeq" id="XP_060278646.1">
    <property type="nucleotide sequence ID" value="XM_060432112.1"/>
</dbReference>
<sequence>MGWKLKDDGDTPREVYNWKLYAASICAGFGGSLFGYDNAFLGGTLALPAFRDQFGLTNLPTKDLDALSSNIVITFQAGCFIACFFALPCAEIWGRRLTLVAASLIFIIGAAIQLVGSIDTMYAGRFLTGLGVGPLTSVVPLYVSEIAPPMLRGRCIGLFEIAYQLGGLLGFWISYGVNLHVPASNPMQWRVPVAIQLPLIGVFLLGCVFLPESPRLLVKKGRLDSALAILARLRGLDPAHGYVQREFANIQAEVQLERSAMGVSSDDSRWTVVRKLARDCVQRDILYRISIGCVTQFIAQMSGINGINYYSPTIFKSLGIVGTSTGLFATGIYGVVKSVTAVVALFFLVDRLGRKTLLLIGCGIMTFSLLFVGVYIKVAGPTADGSADRQISGGGIAACAFIYLYVVGYVSSFAGIPWILSSEAVPLNVRATSATLGASVQWLMNLVITKATPFMISSIGWGTFVFFAAWVVVGAAYVWFFVPETKGVPLEHMAAAFGHEDRVEDLMAEDTAKTPVNGHRSTLGRRSDFPV</sequence>
<feature type="transmembrane region" description="Helical" evidence="9">
    <location>
        <begin position="20"/>
        <end position="47"/>
    </location>
</feature>
<evidence type="ECO:0000256" key="1">
    <source>
        <dbReference type="ARBA" id="ARBA00004141"/>
    </source>
</evidence>
<name>A0AAJ0FGK1_9PEZI</name>
<comment type="caution">
    <text evidence="11">The sequence shown here is derived from an EMBL/GenBank/DDBJ whole genome shotgun (WGS) entry which is preliminary data.</text>
</comment>
<feature type="transmembrane region" description="Helical" evidence="9">
    <location>
        <begin position="285"/>
        <end position="307"/>
    </location>
</feature>
<feature type="transmembrane region" description="Helical" evidence="9">
    <location>
        <begin position="454"/>
        <end position="482"/>
    </location>
</feature>
<gene>
    <name evidence="11" type="ORF">QBC33DRAFT_601540</name>
</gene>
<dbReference type="Pfam" id="PF00083">
    <property type="entry name" value="Sugar_tr"/>
    <property type="match status" value="1"/>
</dbReference>
<dbReference type="PANTHER" id="PTHR48022:SF2">
    <property type="entry name" value="PLASTIDIC GLUCOSE TRANSPORTER 4"/>
    <property type="match status" value="1"/>
</dbReference>
<feature type="transmembrane region" description="Helical" evidence="9">
    <location>
        <begin position="427"/>
        <end position="448"/>
    </location>
</feature>
<keyword evidence="6 9" id="KW-0472">Membrane</keyword>
<dbReference type="PRINTS" id="PR00171">
    <property type="entry name" value="SUGRTRNSPORT"/>
</dbReference>
<dbReference type="EMBL" id="MU839037">
    <property type="protein sequence ID" value="KAK1762433.1"/>
    <property type="molecule type" value="Genomic_DNA"/>
</dbReference>
<dbReference type="SUPFAM" id="SSF103473">
    <property type="entry name" value="MFS general substrate transporter"/>
    <property type="match status" value="1"/>
</dbReference>
<dbReference type="GO" id="GO:0016020">
    <property type="term" value="C:membrane"/>
    <property type="evidence" value="ECO:0007669"/>
    <property type="project" value="UniProtKB-SubCell"/>
</dbReference>
<evidence type="ECO:0000256" key="5">
    <source>
        <dbReference type="ARBA" id="ARBA00022989"/>
    </source>
</evidence>
<dbReference type="PROSITE" id="PS50850">
    <property type="entry name" value="MFS"/>
    <property type="match status" value="1"/>
</dbReference>
<dbReference type="InterPro" id="IPR005828">
    <property type="entry name" value="MFS_sugar_transport-like"/>
</dbReference>
<dbReference type="InterPro" id="IPR005829">
    <property type="entry name" value="Sugar_transporter_CS"/>
</dbReference>
<feature type="transmembrane region" description="Helical" evidence="9">
    <location>
        <begin position="97"/>
        <end position="116"/>
    </location>
</feature>
<evidence type="ECO:0000313" key="11">
    <source>
        <dbReference type="EMBL" id="KAK1762433.1"/>
    </source>
</evidence>
<feature type="transmembrane region" description="Helical" evidence="9">
    <location>
        <begin position="356"/>
        <end position="375"/>
    </location>
</feature>
<feature type="transmembrane region" description="Helical" evidence="9">
    <location>
        <begin position="67"/>
        <end position="90"/>
    </location>
</feature>
<evidence type="ECO:0000256" key="3">
    <source>
        <dbReference type="ARBA" id="ARBA00022448"/>
    </source>
</evidence>
<dbReference type="PROSITE" id="PS00216">
    <property type="entry name" value="SUGAR_TRANSPORT_1"/>
    <property type="match status" value="2"/>
</dbReference>
<protein>
    <submittedName>
        <fullName evidence="11">General substrate transporter</fullName>
    </submittedName>
</protein>
<accession>A0AAJ0FGK1</accession>
<evidence type="ECO:0000256" key="8">
    <source>
        <dbReference type="RuleBase" id="RU003346"/>
    </source>
</evidence>
<dbReference type="GeneID" id="85315299"/>
<reference evidence="11" key="1">
    <citation type="submission" date="2023-06" db="EMBL/GenBank/DDBJ databases">
        <title>Genome-scale phylogeny and comparative genomics of the fungal order Sordariales.</title>
        <authorList>
            <consortium name="Lawrence Berkeley National Laboratory"/>
            <person name="Hensen N."/>
            <person name="Bonometti L."/>
            <person name="Westerberg I."/>
            <person name="Brannstrom I.O."/>
            <person name="Guillou S."/>
            <person name="Cros-Aarteil S."/>
            <person name="Calhoun S."/>
            <person name="Haridas S."/>
            <person name="Kuo A."/>
            <person name="Mondo S."/>
            <person name="Pangilinan J."/>
            <person name="Riley R."/>
            <person name="Labutti K."/>
            <person name="Andreopoulos B."/>
            <person name="Lipzen A."/>
            <person name="Chen C."/>
            <person name="Yanf M."/>
            <person name="Daum C."/>
            <person name="Ng V."/>
            <person name="Clum A."/>
            <person name="Steindorff A."/>
            <person name="Ohm R."/>
            <person name="Martin F."/>
            <person name="Silar P."/>
            <person name="Natvig D."/>
            <person name="Lalanne C."/>
            <person name="Gautier V."/>
            <person name="Ament-Velasquez S.L."/>
            <person name="Kruys A."/>
            <person name="Hutchinson M.I."/>
            <person name="Powell A.J."/>
            <person name="Barry K."/>
            <person name="Miller A.N."/>
            <person name="Grigoriev I.V."/>
            <person name="Debuchy R."/>
            <person name="Gladieux P."/>
            <person name="Thoren M.H."/>
            <person name="Johannesson H."/>
        </authorList>
    </citation>
    <scope>NUCLEOTIDE SEQUENCE</scope>
    <source>
        <strain evidence="11">8032-3</strain>
    </source>
</reference>
<feature type="transmembrane region" description="Helical" evidence="9">
    <location>
        <begin position="395"/>
        <end position="420"/>
    </location>
</feature>
<keyword evidence="5 9" id="KW-1133">Transmembrane helix</keyword>
<keyword evidence="12" id="KW-1185">Reference proteome</keyword>
<evidence type="ECO:0000256" key="6">
    <source>
        <dbReference type="ARBA" id="ARBA00023136"/>
    </source>
</evidence>
<comment type="subcellular location">
    <subcellularLocation>
        <location evidence="1">Membrane</location>
        <topology evidence="1">Multi-pass membrane protein</topology>
    </subcellularLocation>
</comment>
<dbReference type="InterPro" id="IPR003663">
    <property type="entry name" value="Sugar/inositol_transpt"/>
</dbReference>
<evidence type="ECO:0000313" key="12">
    <source>
        <dbReference type="Proteomes" id="UP001244011"/>
    </source>
</evidence>
<evidence type="ECO:0000256" key="7">
    <source>
        <dbReference type="ARBA" id="ARBA00023180"/>
    </source>
</evidence>
<keyword evidence="3 8" id="KW-0813">Transport</keyword>
<dbReference type="InterPro" id="IPR020846">
    <property type="entry name" value="MFS_dom"/>
</dbReference>
<dbReference type="PANTHER" id="PTHR48022">
    <property type="entry name" value="PLASTIDIC GLUCOSE TRANSPORTER 4"/>
    <property type="match status" value="1"/>
</dbReference>
<keyword evidence="7" id="KW-0325">Glycoprotein</keyword>
<evidence type="ECO:0000256" key="4">
    <source>
        <dbReference type="ARBA" id="ARBA00022692"/>
    </source>
</evidence>
<keyword evidence="4 9" id="KW-0812">Transmembrane</keyword>
<feature type="transmembrane region" description="Helical" evidence="9">
    <location>
        <begin position="155"/>
        <end position="177"/>
    </location>
</feature>
<dbReference type="InterPro" id="IPR050360">
    <property type="entry name" value="MFS_Sugar_Transporters"/>
</dbReference>
<feature type="domain" description="Major facilitator superfamily (MFS) profile" evidence="10">
    <location>
        <begin position="23"/>
        <end position="486"/>
    </location>
</feature>
<dbReference type="AlphaFoldDB" id="A0AAJ0FGK1"/>
<evidence type="ECO:0000256" key="2">
    <source>
        <dbReference type="ARBA" id="ARBA00010992"/>
    </source>
</evidence>
<evidence type="ECO:0000256" key="9">
    <source>
        <dbReference type="SAM" id="Phobius"/>
    </source>
</evidence>
<evidence type="ECO:0000259" key="10">
    <source>
        <dbReference type="PROSITE" id="PS50850"/>
    </source>
</evidence>